<protein>
    <submittedName>
        <fullName evidence="1">Uncharacterized protein</fullName>
    </submittedName>
</protein>
<evidence type="ECO:0000313" key="1">
    <source>
        <dbReference type="EMBL" id="BDT62881.1"/>
    </source>
</evidence>
<organism evidence="1">
    <name type="scientific">Trachysalambria curvirostris majanivirus</name>
    <dbReference type="NCBI Taxonomy" id="2984281"/>
    <lineage>
        <taxon>Viruses</taxon>
        <taxon>Viruses incertae sedis</taxon>
        <taxon>Naldaviricetes</taxon>
        <taxon>Nimaviridae</taxon>
    </lineage>
</organism>
<proteinExistence type="predicted"/>
<dbReference type="EMBL" id="LC738879">
    <property type="protein sequence ID" value="BDT62881.1"/>
    <property type="molecule type" value="Genomic_DNA"/>
</dbReference>
<name>A0A9C7C6N4_9VIRU</name>
<reference evidence="1" key="1">
    <citation type="submission" date="2022-10" db="EMBL/GenBank/DDBJ databases">
        <title>Genome sequences of endogenous nimaviruses in decapod crustaceans.</title>
        <authorList>
            <person name="Kawato S."/>
            <person name="Nozaki R."/>
            <person name="Kondo H."/>
            <person name="Hirono I."/>
        </authorList>
    </citation>
    <scope>NUCLEOTIDE SEQUENCE</scope>
    <source>
        <strain evidence="1">Ube2021</strain>
    </source>
</reference>
<accession>A0A9C7C6N4</accession>
<sequence>MAPFSPELDMGLKCYTTFCNNCIKVFKDAISTQINELDEKYIFDKSIIEDKITKYLQNNNLSVTKRIENEITHNINDNKTNFIDSCNYSINDILPIAKKLNNIDALTLTNISNNIISKCKNRGLILEIERCDEKDDQMVTFNNAYMRNKNVTCSCFDIYSIFSNNKNMIPNNGREQGDNDLITDRETYICLNICKHNIDCPVYINNKATIDRNIIINIKENENSVEDKNNKFILNDFDIIDKINRYRAYNTFNLIYLRESDIYFKESLNTENDDDNNNKISDSTLYNIILSLNKATDLNDKENIKDIITQLQKKKTVQYSSTLCIITYLAPLIRKTFKDNISTEETESSNFGRSVKTLDLGSSICDGLFDEERGWMSKYADYYNTKMLSTLFNCKQHTKDISYDETLKYLIGHITLKMNKVNNIIYILKGLVRNVCDRLKELDNKENKENTPDYISIKSDEKLIIESLLCYVSSLNHLQMINIDLGYPLQNENQAN</sequence>